<evidence type="ECO:0000256" key="4">
    <source>
        <dbReference type="PROSITE-ProRule" id="PRU00175"/>
    </source>
</evidence>
<keyword evidence="1" id="KW-0479">Metal-binding</keyword>
<evidence type="ECO:0000313" key="7">
    <source>
        <dbReference type="EMBL" id="KAJ1529264.1"/>
    </source>
</evidence>
<accession>A0AAV7XS73</accession>
<dbReference type="Gene3D" id="3.30.40.10">
    <property type="entry name" value="Zinc/RING finger domain, C3HC4 (zinc finger)"/>
    <property type="match status" value="1"/>
</dbReference>
<name>A0AAV7XS73_9NEOP</name>
<dbReference type="InterPro" id="IPR001841">
    <property type="entry name" value="Znf_RING"/>
</dbReference>
<protein>
    <recommendedName>
        <fullName evidence="6">RING-type domain-containing protein</fullName>
    </recommendedName>
</protein>
<dbReference type="PROSITE" id="PS00518">
    <property type="entry name" value="ZF_RING_1"/>
    <property type="match status" value="1"/>
</dbReference>
<gene>
    <name evidence="7" type="ORF">ONE63_006064</name>
</gene>
<reference evidence="7" key="1">
    <citation type="submission" date="2022-12" db="EMBL/GenBank/DDBJ databases">
        <title>Chromosome-level genome assembly of the bean flower thrips Megalurothrips usitatus.</title>
        <authorList>
            <person name="Ma L."/>
            <person name="Liu Q."/>
            <person name="Li H."/>
            <person name="Cai W."/>
        </authorList>
    </citation>
    <scope>NUCLEOTIDE SEQUENCE</scope>
    <source>
        <strain evidence="7">Cailab_2022a</strain>
    </source>
</reference>
<keyword evidence="3" id="KW-0862">Zinc</keyword>
<dbReference type="InterPro" id="IPR017907">
    <property type="entry name" value="Znf_RING_CS"/>
</dbReference>
<dbReference type="AlphaFoldDB" id="A0AAV7XS73"/>
<dbReference type="Proteomes" id="UP001075354">
    <property type="component" value="Chromosome 3"/>
</dbReference>
<dbReference type="InterPro" id="IPR013083">
    <property type="entry name" value="Znf_RING/FYVE/PHD"/>
</dbReference>
<dbReference type="PROSITE" id="PS50089">
    <property type="entry name" value="ZF_RING_2"/>
    <property type="match status" value="1"/>
</dbReference>
<dbReference type="EMBL" id="JAPTSV010000003">
    <property type="protein sequence ID" value="KAJ1529264.1"/>
    <property type="molecule type" value="Genomic_DNA"/>
</dbReference>
<feature type="coiled-coil region" evidence="5">
    <location>
        <begin position="352"/>
        <end position="379"/>
    </location>
</feature>
<evidence type="ECO:0000256" key="2">
    <source>
        <dbReference type="ARBA" id="ARBA00022771"/>
    </source>
</evidence>
<evidence type="ECO:0000256" key="3">
    <source>
        <dbReference type="ARBA" id="ARBA00022833"/>
    </source>
</evidence>
<keyword evidence="2 4" id="KW-0863">Zinc-finger</keyword>
<feature type="domain" description="RING-type" evidence="6">
    <location>
        <begin position="34"/>
        <end position="75"/>
    </location>
</feature>
<proteinExistence type="predicted"/>
<evidence type="ECO:0000259" key="6">
    <source>
        <dbReference type="PROSITE" id="PS50089"/>
    </source>
</evidence>
<organism evidence="7 8">
    <name type="scientific">Megalurothrips usitatus</name>
    <name type="common">bean blossom thrips</name>
    <dbReference type="NCBI Taxonomy" id="439358"/>
    <lineage>
        <taxon>Eukaryota</taxon>
        <taxon>Metazoa</taxon>
        <taxon>Ecdysozoa</taxon>
        <taxon>Arthropoda</taxon>
        <taxon>Hexapoda</taxon>
        <taxon>Insecta</taxon>
        <taxon>Pterygota</taxon>
        <taxon>Neoptera</taxon>
        <taxon>Paraneoptera</taxon>
        <taxon>Thysanoptera</taxon>
        <taxon>Terebrantia</taxon>
        <taxon>Thripoidea</taxon>
        <taxon>Thripidae</taxon>
        <taxon>Megalurothrips</taxon>
    </lineage>
</organism>
<dbReference type="Pfam" id="PF13923">
    <property type="entry name" value="zf-C3HC4_2"/>
    <property type="match status" value="1"/>
</dbReference>
<keyword evidence="5" id="KW-0175">Coiled coil</keyword>
<dbReference type="SMART" id="SM00184">
    <property type="entry name" value="RING"/>
    <property type="match status" value="1"/>
</dbReference>
<evidence type="ECO:0000313" key="8">
    <source>
        <dbReference type="Proteomes" id="UP001075354"/>
    </source>
</evidence>
<comment type="caution">
    <text evidence="7">The sequence shown here is derived from an EMBL/GenBank/DDBJ whole genome shotgun (WGS) entry which is preliminary data.</text>
</comment>
<dbReference type="SUPFAM" id="SSF57850">
    <property type="entry name" value="RING/U-box"/>
    <property type="match status" value="1"/>
</dbReference>
<keyword evidence="8" id="KW-1185">Reference proteome</keyword>
<dbReference type="GO" id="GO:0008270">
    <property type="term" value="F:zinc ion binding"/>
    <property type="evidence" value="ECO:0007669"/>
    <property type="project" value="UniProtKB-KW"/>
</dbReference>
<evidence type="ECO:0000256" key="5">
    <source>
        <dbReference type="SAM" id="Coils"/>
    </source>
</evidence>
<sequence length="446" mass="49556">MLIFIFQVNNWWIPPAHICVNKILISISLIFRPCLLNFSLGTLQDATSTRCGHTFCQQCINRIAKSKNALCPLCNARLNRRGIVQSEKIRSLVRAMQVMLSSAQVDITEMGYEDEQKLSTKESPPSRGNPAVIMSTEQNQNVSKGSSKVESWLLGVAPISSTPEPNQLITHPLEHTSPTDFSDSEMVSVSQVNPDTLKNTKISDAKPLSAYIEDDGEPEKSTSKLKSVKIKNTTKTLATKKVGLSRSKTRQESVKSLFGRMNQTSISVSSTANTDISEMKVPDPVLVVINGEKENTTNPLPSRSPGWSRVQKMKKDFDQPSKVLRTVNYQGDNSPVIIEDIGSGDSPVLKKKAKVNEIVNNLETELEVLEKSIQFKNRSPVKTSLFNKKTENSLHYKHQGVHAVKPIVQFLKLGSIATKKSPSVPIYLRGSLEHLYYPGATHEPYR</sequence>
<evidence type="ECO:0000256" key="1">
    <source>
        <dbReference type="ARBA" id="ARBA00022723"/>
    </source>
</evidence>